<evidence type="ECO:0000313" key="3">
    <source>
        <dbReference type="Proteomes" id="UP000800235"/>
    </source>
</evidence>
<reference evidence="2" key="1">
    <citation type="journal article" date="2020" name="Stud. Mycol.">
        <title>101 Dothideomycetes genomes: a test case for predicting lifestyles and emergence of pathogens.</title>
        <authorList>
            <person name="Haridas S."/>
            <person name="Albert R."/>
            <person name="Binder M."/>
            <person name="Bloem J."/>
            <person name="Labutti K."/>
            <person name="Salamov A."/>
            <person name="Andreopoulos B."/>
            <person name="Baker S."/>
            <person name="Barry K."/>
            <person name="Bills G."/>
            <person name="Bluhm B."/>
            <person name="Cannon C."/>
            <person name="Castanera R."/>
            <person name="Culley D."/>
            <person name="Daum C."/>
            <person name="Ezra D."/>
            <person name="Gonzalez J."/>
            <person name="Henrissat B."/>
            <person name="Kuo A."/>
            <person name="Liang C."/>
            <person name="Lipzen A."/>
            <person name="Lutzoni F."/>
            <person name="Magnuson J."/>
            <person name="Mondo S."/>
            <person name="Nolan M."/>
            <person name="Ohm R."/>
            <person name="Pangilinan J."/>
            <person name="Park H.-J."/>
            <person name="Ramirez L."/>
            <person name="Alfaro M."/>
            <person name="Sun H."/>
            <person name="Tritt A."/>
            <person name="Yoshinaga Y."/>
            <person name="Zwiers L.-H."/>
            <person name="Turgeon B."/>
            <person name="Goodwin S."/>
            <person name="Spatafora J."/>
            <person name="Crous P."/>
            <person name="Grigoriev I."/>
        </authorList>
    </citation>
    <scope>NUCLEOTIDE SEQUENCE</scope>
    <source>
        <strain evidence="2">CBS 130266</strain>
    </source>
</reference>
<dbReference type="GO" id="GO:0016616">
    <property type="term" value="F:oxidoreductase activity, acting on the CH-OH group of donors, NAD or NADP as acceptor"/>
    <property type="evidence" value="ECO:0007669"/>
    <property type="project" value="InterPro"/>
</dbReference>
<dbReference type="AlphaFoldDB" id="A0A9P4NRD8"/>
<dbReference type="PANTHER" id="PTHR43000">
    <property type="entry name" value="DTDP-D-GLUCOSE 4,6-DEHYDRATASE-RELATED"/>
    <property type="match status" value="1"/>
</dbReference>
<comment type="caution">
    <text evidence="2">The sequence shown here is derived from an EMBL/GenBank/DDBJ whole genome shotgun (WGS) entry which is preliminary data.</text>
</comment>
<keyword evidence="3" id="KW-1185">Reference proteome</keyword>
<dbReference type="InterPro" id="IPR002225">
    <property type="entry name" value="3Beta_OHSteriod_DH/Estase"/>
</dbReference>
<feature type="domain" description="3-beta hydroxysteroid dehydrogenase/isomerase" evidence="1">
    <location>
        <begin position="7"/>
        <end position="273"/>
    </location>
</feature>
<dbReference type="Proteomes" id="UP000800235">
    <property type="component" value="Unassembled WGS sequence"/>
</dbReference>
<dbReference type="Gene3D" id="3.40.50.720">
    <property type="entry name" value="NAD(P)-binding Rossmann-like Domain"/>
    <property type="match status" value="1"/>
</dbReference>
<dbReference type="EMBL" id="MU007043">
    <property type="protein sequence ID" value="KAF2429929.1"/>
    <property type="molecule type" value="Genomic_DNA"/>
</dbReference>
<gene>
    <name evidence="2" type="ORF">EJ08DRAFT_613355</name>
</gene>
<name>A0A9P4NRD8_9PEZI</name>
<evidence type="ECO:0000313" key="2">
    <source>
        <dbReference type="EMBL" id="KAF2429929.1"/>
    </source>
</evidence>
<evidence type="ECO:0000259" key="1">
    <source>
        <dbReference type="Pfam" id="PF01073"/>
    </source>
</evidence>
<dbReference type="InterPro" id="IPR036291">
    <property type="entry name" value="NAD(P)-bd_dom_sf"/>
</dbReference>
<dbReference type="Pfam" id="PF01073">
    <property type="entry name" value="3Beta_HSD"/>
    <property type="match status" value="1"/>
</dbReference>
<dbReference type="OrthoDB" id="331544at2759"/>
<organism evidence="2 3">
    <name type="scientific">Tothia fuscella</name>
    <dbReference type="NCBI Taxonomy" id="1048955"/>
    <lineage>
        <taxon>Eukaryota</taxon>
        <taxon>Fungi</taxon>
        <taxon>Dikarya</taxon>
        <taxon>Ascomycota</taxon>
        <taxon>Pezizomycotina</taxon>
        <taxon>Dothideomycetes</taxon>
        <taxon>Pleosporomycetidae</taxon>
        <taxon>Venturiales</taxon>
        <taxon>Cylindrosympodiaceae</taxon>
        <taxon>Tothia</taxon>
    </lineage>
</organism>
<proteinExistence type="predicted"/>
<dbReference type="SUPFAM" id="SSF51735">
    <property type="entry name" value="NAD(P)-binding Rossmann-fold domains"/>
    <property type="match status" value="1"/>
</dbReference>
<dbReference type="GO" id="GO:0006694">
    <property type="term" value="P:steroid biosynthetic process"/>
    <property type="evidence" value="ECO:0007669"/>
    <property type="project" value="InterPro"/>
</dbReference>
<sequence length="358" mass="39293">MEREHVLVTGGAGFVGGWIVKQLIEQHPEFKVTILDVEKRDSWRSSQAGIDFIQADVTNEAQVKSALETAKPSIVIHAAGLVPAGNDRYSPTQEVRDRVYNVNVNGTHHILNASKSVGVKCFIFTSSITIVSDDVDHIYPNVDETAATGNASLVYGYMKGIAEKIVLDTNSTDFLTCAIRPSVILGPGDYQLLPTIHRCIAKGETPFVIGSADNLYDFVYVSNVADAHFLAVENLLTTKTAAGEAFFISNGQPIPFRHFCLAVWADFGHVPKFQIWIPTSVAWFAGFCAEWATWLTGTEATLSRGSVKDYTQTAYTNLNKSREILGYQPRVGLSEGIRLSCEVRDSKPCKNIITAEIE</sequence>
<protein>
    <submittedName>
        <fullName evidence="2">NAD(P)-binding protein</fullName>
    </submittedName>
</protein>
<accession>A0A9P4NRD8</accession>